<gene>
    <name evidence="1" type="ORF">IW256_005819</name>
</gene>
<evidence type="ECO:0000313" key="2">
    <source>
        <dbReference type="Proteomes" id="UP000614047"/>
    </source>
</evidence>
<dbReference type="Gene3D" id="3.40.50.12500">
    <property type="match status" value="1"/>
</dbReference>
<proteinExistence type="predicted"/>
<protein>
    <submittedName>
        <fullName evidence="1">Maleate isomerase</fullName>
        <ecNumber evidence="1">5.2.1.1</ecNumber>
    </submittedName>
</protein>
<dbReference type="Proteomes" id="UP000614047">
    <property type="component" value="Unassembled WGS sequence"/>
</dbReference>
<dbReference type="Pfam" id="PF17645">
    <property type="entry name" value="Amdase"/>
    <property type="match status" value="1"/>
</dbReference>
<keyword evidence="2" id="KW-1185">Reference proteome</keyword>
<dbReference type="PANTHER" id="PTHR40267">
    <property type="entry name" value="BLR3294 PROTEIN"/>
    <property type="match status" value="1"/>
</dbReference>
<name>A0A931DQ29_9ACTN</name>
<accession>A0A931DQ29</accession>
<sequence>MNPSWTHRLGFLIPSVNAVLERDSRLALPAPVSAHLGRMPMTRDEPEQLAALADAVPEVTGLLHHAGCDAVVFACTTGSLYEGPGYDTEITRRITAVTGRPASTTSTAVVAALRSLDLRRVVLVSPYEPWLDERVVTFLAAHGIQVTATAGPSLPDPRDSDSVSPAEIAAAAAEAAGDADGVFISCTAFRGLEAAGILRRSLGLPVVSSNEATFWEALRLVGRASGAFPPNGYEDLCR</sequence>
<dbReference type="RefSeq" id="WP_197013985.1">
    <property type="nucleotide sequence ID" value="NZ_BAABES010000002.1"/>
</dbReference>
<comment type="caution">
    <text evidence="1">The sequence shown here is derived from an EMBL/GenBank/DDBJ whole genome shotgun (WGS) entry which is preliminary data.</text>
</comment>
<organism evidence="1 2">
    <name type="scientific">Actinomadura viridis</name>
    <dbReference type="NCBI Taxonomy" id="58110"/>
    <lineage>
        <taxon>Bacteria</taxon>
        <taxon>Bacillati</taxon>
        <taxon>Actinomycetota</taxon>
        <taxon>Actinomycetes</taxon>
        <taxon>Streptosporangiales</taxon>
        <taxon>Thermomonosporaceae</taxon>
        <taxon>Actinomadura</taxon>
    </lineage>
</organism>
<dbReference type="EC" id="5.2.1.1" evidence="1"/>
<dbReference type="PANTHER" id="PTHR40267:SF1">
    <property type="entry name" value="BLR3294 PROTEIN"/>
    <property type="match status" value="1"/>
</dbReference>
<dbReference type="InterPro" id="IPR026286">
    <property type="entry name" value="MaiA/AMDase"/>
</dbReference>
<dbReference type="EMBL" id="JADOUA010000001">
    <property type="protein sequence ID" value="MBG6091706.1"/>
    <property type="molecule type" value="Genomic_DNA"/>
</dbReference>
<dbReference type="PIRSF" id="PIRSF015736">
    <property type="entry name" value="MI"/>
    <property type="match status" value="1"/>
</dbReference>
<dbReference type="InterPro" id="IPR053714">
    <property type="entry name" value="Iso_Racemase_Enz_sf"/>
</dbReference>
<dbReference type="GO" id="GO:0050076">
    <property type="term" value="F:maleate isomerase activity"/>
    <property type="evidence" value="ECO:0007669"/>
    <property type="project" value="UniProtKB-EC"/>
</dbReference>
<keyword evidence="1" id="KW-0413">Isomerase</keyword>
<dbReference type="AlphaFoldDB" id="A0A931DQ29"/>
<reference evidence="1" key="1">
    <citation type="submission" date="2020-11" db="EMBL/GenBank/DDBJ databases">
        <title>Sequencing the genomes of 1000 actinobacteria strains.</title>
        <authorList>
            <person name="Klenk H.-P."/>
        </authorList>
    </citation>
    <scope>NUCLEOTIDE SEQUENCE</scope>
    <source>
        <strain evidence="1">DSM 43175</strain>
    </source>
</reference>
<evidence type="ECO:0000313" key="1">
    <source>
        <dbReference type="EMBL" id="MBG6091706.1"/>
    </source>
</evidence>